<dbReference type="SUPFAM" id="SSF56935">
    <property type="entry name" value="Porins"/>
    <property type="match status" value="1"/>
</dbReference>
<dbReference type="InterPro" id="IPR005017">
    <property type="entry name" value="OMPP1/FadL/TodX"/>
</dbReference>
<comment type="caution">
    <text evidence="9">The sequence shown here is derived from an EMBL/GenBank/DDBJ whole genome shotgun (WGS) entry which is preliminary data.</text>
</comment>
<evidence type="ECO:0000256" key="5">
    <source>
        <dbReference type="ARBA" id="ARBA00022729"/>
    </source>
</evidence>
<dbReference type="RefSeq" id="WP_131777453.1">
    <property type="nucleotide sequence ID" value="NZ_BMOB01000014.1"/>
</dbReference>
<organism evidence="9 10">
    <name type="scientific">Legionella impletisoli</name>
    <dbReference type="NCBI Taxonomy" id="343510"/>
    <lineage>
        <taxon>Bacteria</taxon>
        <taxon>Pseudomonadati</taxon>
        <taxon>Pseudomonadota</taxon>
        <taxon>Gammaproteobacteria</taxon>
        <taxon>Legionellales</taxon>
        <taxon>Legionellaceae</taxon>
        <taxon>Legionella</taxon>
    </lineage>
</organism>
<reference evidence="9" key="1">
    <citation type="journal article" date="2014" name="Int. J. Syst. Evol. Microbiol.">
        <title>Complete genome sequence of Corynebacterium casei LMG S-19264T (=DSM 44701T), isolated from a smear-ripened cheese.</title>
        <authorList>
            <consortium name="US DOE Joint Genome Institute (JGI-PGF)"/>
            <person name="Walter F."/>
            <person name="Albersmeier A."/>
            <person name="Kalinowski J."/>
            <person name="Ruckert C."/>
        </authorList>
    </citation>
    <scope>NUCLEOTIDE SEQUENCE</scope>
    <source>
        <strain evidence="9">JCM 13919</strain>
    </source>
</reference>
<sequence length="391" mass="44469">MKYSFTILSSLICFNTHANVIQYFTGISYANPAELFKVKNNELIFGGTGFATNARFQGNQFNFNTFQYDTGTSYSKTVSILPYGRIAKRYNGNWVFAVDVTQPFHSNLNWGNNSFTRYAATQTYLTDVDISPRASYQFNPKWYAGAGLNFNFLKNNETNWALPSGPTTYANLVNRTSGFGLGFDVGLYHIINPTNFLGLTYYSSIKQQTRGTSIFQNNINTSLSFDFRMPATTILSYVHLFNEKWLTSLQLFYSEWDVNQYAIFRNTSAPPPLDQDFIFTMKFRKSLAFLAILRHQLFEKIGITGVAMVDDGPERDAYRTINFPADTQYFLGIAADYHPTPATTLELVYGYGFSNTRMNNHVTLGSQQLPFTTGKVRIYANVVDLKFKLQV</sequence>
<keyword evidence="6" id="KW-0472">Membrane</keyword>
<reference evidence="9" key="2">
    <citation type="submission" date="2020-09" db="EMBL/GenBank/DDBJ databases">
        <authorList>
            <person name="Sun Q."/>
            <person name="Ohkuma M."/>
        </authorList>
    </citation>
    <scope>NUCLEOTIDE SEQUENCE</scope>
    <source>
        <strain evidence="9">JCM 13919</strain>
    </source>
</reference>
<dbReference type="Pfam" id="PF03349">
    <property type="entry name" value="Toluene_X"/>
    <property type="match status" value="1"/>
</dbReference>
<gene>
    <name evidence="9" type="ORF">GCM10007966_21970</name>
</gene>
<evidence type="ECO:0000256" key="1">
    <source>
        <dbReference type="ARBA" id="ARBA00004571"/>
    </source>
</evidence>
<dbReference type="EMBL" id="BMOB01000014">
    <property type="protein sequence ID" value="GGI92985.1"/>
    <property type="molecule type" value="Genomic_DNA"/>
</dbReference>
<evidence type="ECO:0000256" key="8">
    <source>
        <dbReference type="SAM" id="SignalP"/>
    </source>
</evidence>
<keyword evidence="3" id="KW-1134">Transmembrane beta strand</keyword>
<evidence type="ECO:0000256" key="3">
    <source>
        <dbReference type="ARBA" id="ARBA00022452"/>
    </source>
</evidence>
<dbReference type="OrthoDB" id="5641522at2"/>
<evidence type="ECO:0000313" key="10">
    <source>
        <dbReference type="Proteomes" id="UP000630149"/>
    </source>
</evidence>
<evidence type="ECO:0000313" key="9">
    <source>
        <dbReference type="EMBL" id="GGI92985.1"/>
    </source>
</evidence>
<keyword evidence="7" id="KW-0998">Cell outer membrane</keyword>
<proteinExistence type="inferred from homology"/>
<evidence type="ECO:0000256" key="6">
    <source>
        <dbReference type="ARBA" id="ARBA00023136"/>
    </source>
</evidence>
<feature type="signal peptide" evidence="8">
    <location>
        <begin position="1"/>
        <end position="18"/>
    </location>
</feature>
<dbReference type="PANTHER" id="PTHR35093:SF8">
    <property type="entry name" value="OUTER MEMBRANE PROTEIN NMB0088-RELATED"/>
    <property type="match status" value="1"/>
</dbReference>
<dbReference type="Proteomes" id="UP000630149">
    <property type="component" value="Unassembled WGS sequence"/>
</dbReference>
<protein>
    <submittedName>
        <fullName evidence="9">Membrane protein</fullName>
    </submittedName>
</protein>
<dbReference type="Gene3D" id="2.40.160.60">
    <property type="entry name" value="Outer membrane protein transport protein (OMPP1/FadL/TodX)"/>
    <property type="match status" value="1"/>
</dbReference>
<dbReference type="GO" id="GO:0009279">
    <property type="term" value="C:cell outer membrane"/>
    <property type="evidence" value="ECO:0007669"/>
    <property type="project" value="UniProtKB-SubCell"/>
</dbReference>
<accession>A0A917JZK5</accession>
<comment type="subcellular location">
    <subcellularLocation>
        <location evidence="1">Cell outer membrane</location>
        <topology evidence="1">Multi-pass membrane protein</topology>
    </subcellularLocation>
</comment>
<dbReference type="GO" id="GO:0015483">
    <property type="term" value="F:long-chain fatty acid transporting porin activity"/>
    <property type="evidence" value="ECO:0007669"/>
    <property type="project" value="TreeGrafter"/>
</dbReference>
<keyword evidence="5 8" id="KW-0732">Signal</keyword>
<feature type="chain" id="PRO_5037241344" evidence="8">
    <location>
        <begin position="19"/>
        <end position="391"/>
    </location>
</feature>
<keyword evidence="10" id="KW-1185">Reference proteome</keyword>
<keyword evidence="4" id="KW-0812">Transmembrane</keyword>
<dbReference type="AlphaFoldDB" id="A0A917JZK5"/>
<comment type="similarity">
    <text evidence="2">Belongs to the OmpP1/FadL family.</text>
</comment>
<evidence type="ECO:0000256" key="2">
    <source>
        <dbReference type="ARBA" id="ARBA00008163"/>
    </source>
</evidence>
<evidence type="ECO:0000256" key="4">
    <source>
        <dbReference type="ARBA" id="ARBA00022692"/>
    </source>
</evidence>
<dbReference type="PANTHER" id="PTHR35093">
    <property type="entry name" value="OUTER MEMBRANE PROTEIN NMB0088-RELATED"/>
    <property type="match status" value="1"/>
</dbReference>
<evidence type="ECO:0000256" key="7">
    <source>
        <dbReference type="ARBA" id="ARBA00023237"/>
    </source>
</evidence>
<name>A0A917JZK5_9GAMM</name>